<reference evidence="5" key="1">
    <citation type="submission" date="2025-08" db="UniProtKB">
        <authorList>
            <consortium name="Ensembl"/>
        </authorList>
    </citation>
    <scope>IDENTIFICATION</scope>
</reference>
<dbReference type="Proteomes" id="UP000261360">
    <property type="component" value="Unplaced"/>
</dbReference>
<dbReference type="InterPro" id="IPR026676">
    <property type="entry name" value="SYCE1"/>
</dbReference>
<keyword evidence="6" id="KW-1185">Reference proteome</keyword>
<dbReference type="STRING" id="1841481.ENSSLDP00000015718"/>
<dbReference type="Pfam" id="PF15233">
    <property type="entry name" value="SYCE1"/>
    <property type="match status" value="1"/>
</dbReference>
<proteinExistence type="inferred from homology"/>
<dbReference type="Ensembl" id="ENSSLDT00000016299.1">
    <property type="protein sequence ID" value="ENSSLDP00000015718.1"/>
    <property type="gene ID" value="ENSSLDG00000012476.1"/>
</dbReference>
<dbReference type="GO" id="GO:0000795">
    <property type="term" value="C:synaptonemal complex"/>
    <property type="evidence" value="ECO:0007669"/>
    <property type="project" value="InterPro"/>
</dbReference>
<sequence length="142" mass="16765">MFSCPAPSGGETPEPKVEQLMSKLSSVIFLNYLYIALDDELCMFCRQLKQNEQSEELLEQYRCEIQEFKLKQRKQRMKFENQLHQLIEQHKNLHSMFTPERLPDEIERAENTKCQLLSAGKYPQSNVSFSTCRNSVFHFQPL</sequence>
<evidence type="ECO:0000256" key="2">
    <source>
        <dbReference type="ARBA" id="ARBA00023054"/>
    </source>
</evidence>
<reference evidence="5" key="2">
    <citation type="submission" date="2025-09" db="UniProtKB">
        <authorList>
            <consortium name="Ensembl"/>
        </authorList>
    </citation>
    <scope>IDENTIFICATION</scope>
</reference>
<evidence type="ECO:0000256" key="4">
    <source>
        <dbReference type="SAM" id="Coils"/>
    </source>
</evidence>
<accession>A0A3B4XWQ0</accession>
<evidence type="ECO:0000256" key="1">
    <source>
        <dbReference type="ARBA" id="ARBA00010094"/>
    </source>
</evidence>
<keyword evidence="2 4" id="KW-0175">Coiled coil</keyword>
<dbReference type="PANTHER" id="PTHR21731">
    <property type="entry name" value="SYNAPTONEMAL COMPLEX CENTRAL ELEMENT PROTEIN 1-LIKE"/>
    <property type="match status" value="1"/>
</dbReference>
<dbReference type="GeneTree" id="ENSGT00940000172951"/>
<evidence type="ECO:0000256" key="3">
    <source>
        <dbReference type="ARBA" id="ARBA00023254"/>
    </source>
</evidence>
<dbReference type="GO" id="GO:0007130">
    <property type="term" value="P:synaptonemal complex assembly"/>
    <property type="evidence" value="ECO:0007669"/>
    <property type="project" value="InterPro"/>
</dbReference>
<keyword evidence="3" id="KW-0469">Meiosis</keyword>
<comment type="similarity">
    <text evidence="1">Belongs to the SYCE family.</text>
</comment>
<protein>
    <submittedName>
        <fullName evidence="5">Uncharacterized protein</fullName>
    </submittedName>
</protein>
<name>A0A3B4XWQ0_SERLL</name>
<feature type="coiled-coil region" evidence="4">
    <location>
        <begin position="51"/>
        <end position="89"/>
    </location>
</feature>
<organism evidence="5 6">
    <name type="scientific">Seriola lalandi dorsalis</name>
    <dbReference type="NCBI Taxonomy" id="1841481"/>
    <lineage>
        <taxon>Eukaryota</taxon>
        <taxon>Metazoa</taxon>
        <taxon>Chordata</taxon>
        <taxon>Craniata</taxon>
        <taxon>Vertebrata</taxon>
        <taxon>Euteleostomi</taxon>
        <taxon>Actinopterygii</taxon>
        <taxon>Neopterygii</taxon>
        <taxon>Teleostei</taxon>
        <taxon>Neoteleostei</taxon>
        <taxon>Acanthomorphata</taxon>
        <taxon>Carangaria</taxon>
        <taxon>Carangiformes</taxon>
        <taxon>Carangidae</taxon>
        <taxon>Seriola</taxon>
    </lineage>
</organism>
<dbReference type="AlphaFoldDB" id="A0A3B4XWQ0"/>
<evidence type="ECO:0000313" key="6">
    <source>
        <dbReference type="Proteomes" id="UP000261360"/>
    </source>
</evidence>
<dbReference type="PANTHER" id="PTHR21731:SF1">
    <property type="entry name" value="SYNAPTONEMAL COMPLEX CENTRAL ELEMENT PROTEIN 1-LIKE"/>
    <property type="match status" value="1"/>
</dbReference>
<evidence type="ECO:0000313" key="5">
    <source>
        <dbReference type="Ensembl" id="ENSSLDP00000015718.1"/>
    </source>
</evidence>